<evidence type="ECO:0000256" key="1">
    <source>
        <dbReference type="ARBA" id="ARBA00022729"/>
    </source>
</evidence>
<keyword evidence="1 2" id="KW-0732">Signal</keyword>
<dbReference type="AlphaFoldDB" id="A0A4R3JU93"/>
<accession>A0A4R3JU93</accession>
<proteinExistence type="predicted"/>
<comment type="caution">
    <text evidence="4">The sequence shown here is derived from an EMBL/GenBank/DDBJ whole genome shotgun (WGS) entry which is preliminary data.</text>
</comment>
<dbReference type="Gene3D" id="3.40.190.10">
    <property type="entry name" value="Periplasmic binding protein-like II"/>
    <property type="match status" value="2"/>
</dbReference>
<sequence>MKKKLISILLCAGMVISLAGCGETGKEEKAENEAKKGETLTIYTNSGSDGRGEWLEEKAKEAGFDIQFIDAGAAETQSRLIAEKNAPVADVVFGLNSIIWSSLKSEDILTEYVPKWAGEVESELNDSDGFYHATVKQAILLCYDENQISEEEAPKDWPDLWQKEEFHGKYEYLTGLSGGTVRNVLAGILTRYADPEGELGISDEGWKEIESYYKNGSPNESGVDLYARIADTNNPIVCGQMWSSGIESRDEQYGTKTAYVVPEVGVPYAVEAIGIVNGTKKLDEAKEFVDWFGSAEVQGEWAEEFSTLPANEKAVDKANEFNQEIAKIPAQDIDWDLVAENIDAWCEKIILEYMP</sequence>
<organism evidence="4 5">
    <name type="scientific">Faecalimonas umbilicata</name>
    <dbReference type="NCBI Taxonomy" id="1912855"/>
    <lineage>
        <taxon>Bacteria</taxon>
        <taxon>Bacillati</taxon>
        <taxon>Bacillota</taxon>
        <taxon>Clostridia</taxon>
        <taxon>Lachnospirales</taxon>
        <taxon>Lachnospiraceae</taxon>
        <taxon>Faecalimonas</taxon>
    </lineage>
</organism>
<evidence type="ECO:0000256" key="2">
    <source>
        <dbReference type="SAM" id="SignalP"/>
    </source>
</evidence>
<evidence type="ECO:0000313" key="3">
    <source>
        <dbReference type="EMBL" id="GBU05278.1"/>
    </source>
</evidence>
<name>A0A4R3JU93_9FIRM</name>
<evidence type="ECO:0000313" key="6">
    <source>
        <dbReference type="Proteomes" id="UP000702954"/>
    </source>
</evidence>
<dbReference type="PROSITE" id="PS51257">
    <property type="entry name" value="PROKAR_LIPOPROTEIN"/>
    <property type="match status" value="1"/>
</dbReference>
<dbReference type="EMBL" id="BHEO01000008">
    <property type="protein sequence ID" value="GBU05278.1"/>
    <property type="molecule type" value="Genomic_DNA"/>
</dbReference>
<evidence type="ECO:0000313" key="5">
    <source>
        <dbReference type="Proteomes" id="UP000294613"/>
    </source>
</evidence>
<feature type="signal peptide" evidence="2">
    <location>
        <begin position="1"/>
        <end position="19"/>
    </location>
</feature>
<gene>
    <name evidence="4" type="ORF">EDD74_102104</name>
    <name evidence="3" type="ORF">FAEUMB_18190</name>
</gene>
<dbReference type="Proteomes" id="UP000294613">
    <property type="component" value="Unassembled WGS sequence"/>
</dbReference>
<reference evidence="4 5" key="2">
    <citation type="submission" date="2019-03" db="EMBL/GenBank/DDBJ databases">
        <title>Genomic Encyclopedia of Type Strains, Phase IV (KMG-IV): sequencing the most valuable type-strain genomes for metagenomic binning, comparative biology and taxonomic classification.</title>
        <authorList>
            <person name="Goeker M."/>
        </authorList>
    </citation>
    <scope>NUCLEOTIDE SEQUENCE [LARGE SCALE GENOMIC DNA]</scope>
    <source>
        <strain evidence="4 5">DSM 103426</strain>
    </source>
</reference>
<dbReference type="RefSeq" id="WP_116441752.1">
    <property type="nucleotide sequence ID" value="NZ_BHEO01000008.1"/>
</dbReference>
<reference evidence="3 6" key="1">
    <citation type="journal article" date="2018" name="Int. J. Syst. Evol. Microbiol.">
        <title>Draft Genome Sequence of Faecalimonas umbilicata JCM 30896T, an Acetate-Producing Bacterium Isolated from Human Feces.</title>
        <authorList>
            <person name="Sakamoto M."/>
            <person name="Ikeyama N."/>
            <person name="Yuki M."/>
            <person name="Ohkuma M."/>
        </authorList>
    </citation>
    <scope>NUCLEOTIDE SEQUENCE [LARGE SCALE GENOMIC DNA]</scope>
    <source>
        <strain evidence="3 6">EGH7</strain>
    </source>
</reference>
<dbReference type="GO" id="GO:0030975">
    <property type="term" value="F:thiamine binding"/>
    <property type="evidence" value="ECO:0007669"/>
    <property type="project" value="TreeGrafter"/>
</dbReference>
<keyword evidence="6" id="KW-1185">Reference proteome</keyword>
<dbReference type="EMBL" id="SLZV01000002">
    <property type="protein sequence ID" value="TCS69934.1"/>
    <property type="molecule type" value="Genomic_DNA"/>
</dbReference>
<protein>
    <submittedName>
        <fullName evidence="3">Iron ABC transporter substrate-binding protein</fullName>
    </submittedName>
    <submittedName>
        <fullName evidence="4">Iron(III) transport system substrate-binding protein</fullName>
    </submittedName>
</protein>
<feature type="chain" id="PRO_5039585898" evidence="2">
    <location>
        <begin position="20"/>
        <end position="355"/>
    </location>
</feature>
<evidence type="ECO:0000313" key="4">
    <source>
        <dbReference type="EMBL" id="TCS69934.1"/>
    </source>
</evidence>
<dbReference type="GO" id="GO:0030288">
    <property type="term" value="C:outer membrane-bounded periplasmic space"/>
    <property type="evidence" value="ECO:0007669"/>
    <property type="project" value="TreeGrafter"/>
</dbReference>
<dbReference type="Pfam" id="PF13416">
    <property type="entry name" value="SBP_bac_8"/>
    <property type="match status" value="1"/>
</dbReference>
<dbReference type="SUPFAM" id="SSF53850">
    <property type="entry name" value="Periplasmic binding protein-like II"/>
    <property type="match status" value="1"/>
</dbReference>
<dbReference type="Proteomes" id="UP000702954">
    <property type="component" value="Unassembled WGS sequence"/>
</dbReference>
<dbReference type="PANTHER" id="PTHR30006">
    <property type="entry name" value="THIAMINE-BINDING PERIPLASMIC PROTEIN-RELATED"/>
    <property type="match status" value="1"/>
</dbReference>
<dbReference type="GO" id="GO:0015888">
    <property type="term" value="P:thiamine transport"/>
    <property type="evidence" value="ECO:0007669"/>
    <property type="project" value="TreeGrafter"/>
</dbReference>
<dbReference type="InterPro" id="IPR006059">
    <property type="entry name" value="SBP"/>
</dbReference>
<dbReference type="PANTHER" id="PTHR30006:SF2">
    <property type="entry name" value="ABC TRANSPORTER SUBSTRATE-BINDING PROTEIN"/>
    <property type="match status" value="1"/>
</dbReference>
<dbReference type="GO" id="GO:0030976">
    <property type="term" value="F:thiamine pyrophosphate binding"/>
    <property type="evidence" value="ECO:0007669"/>
    <property type="project" value="TreeGrafter"/>
</dbReference>